<sequence length="224" mass="24402">MTFAEKFFNLRKSAGLSQQQAAKRLGVSRQAISRWENGTALPDSLNIAGICTIFGVSADYLVNDLVCENSAAINCVTEQKADSGKFKDGGKAICRYGILFHILAFLLELAGILCFVFSAVIAFWVLFFVGLAVSVIGIITAEFIFTASGKDVRSALRKKYYRRSVWLFLPLPLVVLTVAISYAVAIASSGYGSFTLPVLPVSLLAIVVYFFISIMVTIILSDKK</sequence>
<proteinExistence type="predicted"/>
<reference evidence="4" key="2">
    <citation type="journal article" date="2021" name="PeerJ">
        <title>Extensive microbial diversity within the chicken gut microbiome revealed by metagenomics and culture.</title>
        <authorList>
            <person name="Gilroy R."/>
            <person name="Ravi A."/>
            <person name="Getino M."/>
            <person name="Pursley I."/>
            <person name="Horton D.L."/>
            <person name="Alikhan N.F."/>
            <person name="Baker D."/>
            <person name="Gharbi K."/>
            <person name="Hall N."/>
            <person name="Watson M."/>
            <person name="Adriaenssens E.M."/>
            <person name="Foster-Nyarko E."/>
            <person name="Jarju S."/>
            <person name="Secka A."/>
            <person name="Antonio M."/>
            <person name="Oren A."/>
            <person name="Chaudhuri R.R."/>
            <person name="La Ragione R."/>
            <person name="Hildebrand F."/>
            <person name="Pallen M.J."/>
        </authorList>
    </citation>
    <scope>NUCLEOTIDE SEQUENCE</scope>
    <source>
        <strain evidence="4">CHK195-12923</strain>
    </source>
</reference>
<evidence type="ECO:0000256" key="2">
    <source>
        <dbReference type="SAM" id="Phobius"/>
    </source>
</evidence>
<protein>
    <submittedName>
        <fullName evidence="4">Helix-turn-helix transcriptional regulator</fullName>
    </submittedName>
</protein>
<evidence type="ECO:0000313" key="5">
    <source>
        <dbReference type="Proteomes" id="UP000824110"/>
    </source>
</evidence>
<keyword evidence="2" id="KW-0812">Transmembrane</keyword>
<dbReference type="AlphaFoldDB" id="A0A9D1SI68"/>
<dbReference type="Proteomes" id="UP000824110">
    <property type="component" value="Unassembled WGS sequence"/>
</dbReference>
<feature type="transmembrane region" description="Helical" evidence="2">
    <location>
        <begin position="96"/>
        <end position="118"/>
    </location>
</feature>
<feature type="transmembrane region" description="Helical" evidence="2">
    <location>
        <begin position="124"/>
        <end position="145"/>
    </location>
</feature>
<dbReference type="Pfam" id="PF01381">
    <property type="entry name" value="HTH_3"/>
    <property type="match status" value="1"/>
</dbReference>
<reference evidence="4" key="1">
    <citation type="submission" date="2020-10" db="EMBL/GenBank/DDBJ databases">
        <authorList>
            <person name="Gilroy R."/>
        </authorList>
    </citation>
    <scope>NUCLEOTIDE SEQUENCE</scope>
    <source>
        <strain evidence="4">CHK195-12923</strain>
    </source>
</reference>
<dbReference type="Gene3D" id="1.10.260.40">
    <property type="entry name" value="lambda repressor-like DNA-binding domains"/>
    <property type="match status" value="1"/>
</dbReference>
<accession>A0A9D1SI68</accession>
<dbReference type="PROSITE" id="PS50943">
    <property type="entry name" value="HTH_CROC1"/>
    <property type="match status" value="1"/>
</dbReference>
<feature type="transmembrane region" description="Helical" evidence="2">
    <location>
        <begin position="165"/>
        <end position="187"/>
    </location>
</feature>
<dbReference type="CDD" id="cd00093">
    <property type="entry name" value="HTH_XRE"/>
    <property type="match status" value="1"/>
</dbReference>
<keyword evidence="2" id="KW-0472">Membrane</keyword>
<comment type="caution">
    <text evidence="4">The sequence shown here is derived from an EMBL/GenBank/DDBJ whole genome shotgun (WGS) entry which is preliminary data.</text>
</comment>
<name>A0A9D1SI68_9FIRM</name>
<dbReference type="EMBL" id="DVNE01000003">
    <property type="protein sequence ID" value="HIU61101.1"/>
    <property type="molecule type" value="Genomic_DNA"/>
</dbReference>
<dbReference type="InterPro" id="IPR001387">
    <property type="entry name" value="Cro/C1-type_HTH"/>
</dbReference>
<evidence type="ECO:0000313" key="4">
    <source>
        <dbReference type="EMBL" id="HIU61101.1"/>
    </source>
</evidence>
<dbReference type="PANTHER" id="PTHR46558">
    <property type="entry name" value="TRACRIPTIONAL REGULATORY PROTEIN-RELATED-RELATED"/>
    <property type="match status" value="1"/>
</dbReference>
<evidence type="ECO:0000256" key="1">
    <source>
        <dbReference type="ARBA" id="ARBA00023125"/>
    </source>
</evidence>
<gene>
    <name evidence="4" type="ORF">IAB69_00425</name>
</gene>
<keyword evidence="2" id="KW-1133">Transmembrane helix</keyword>
<organism evidence="4 5">
    <name type="scientific">Candidatus Coproplasma excrementigallinarum</name>
    <dbReference type="NCBI Taxonomy" id="2840747"/>
    <lineage>
        <taxon>Bacteria</taxon>
        <taxon>Bacillati</taxon>
        <taxon>Bacillota</taxon>
        <taxon>Clostridia</taxon>
        <taxon>Eubacteriales</taxon>
        <taxon>Candidatus Coproplasma</taxon>
    </lineage>
</organism>
<feature type="domain" description="HTH cro/C1-type" evidence="3">
    <location>
        <begin position="9"/>
        <end position="61"/>
    </location>
</feature>
<dbReference type="InterPro" id="IPR010982">
    <property type="entry name" value="Lambda_DNA-bd_dom_sf"/>
</dbReference>
<dbReference type="SUPFAM" id="SSF47413">
    <property type="entry name" value="lambda repressor-like DNA-binding domains"/>
    <property type="match status" value="1"/>
</dbReference>
<evidence type="ECO:0000259" key="3">
    <source>
        <dbReference type="PROSITE" id="PS50943"/>
    </source>
</evidence>
<dbReference type="PANTHER" id="PTHR46558:SF13">
    <property type="entry name" value="HTH-TYPE TRANSCRIPTIONAL REGULATOR IMMR"/>
    <property type="match status" value="1"/>
</dbReference>
<feature type="transmembrane region" description="Helical" evidence="2">
    <location>
        <begin position="199"/>
        <end position="220"/>
    </location>
</feature>
<dbReference type="SMART" id="SM00530">
    <property type="entry name" value="HTH_XRE"/>
    <property type="match status" value="1"/>
</dbReference>
<dbReference type="GO" id="GO:0003677">
    <property type="term" value="F:DNA binding"/>
    <property type="evidence" value="ECO:0007669"/>
    <property type="project" value="UniProtKB-KW"/>
</dbReference>
<keyword evidence="1" id="KW-0238">DNA-binding</keyword>